<evidence type="ECO:0000256" key="1">
    <source>
        <dbReference type="ARBA" id="ARBA00009508"/>
    </source>
</evidence>
<dbReference type="PANTHER" id="PTHR21024:SF0">
    <property type="entry name" value="ELECTRON TRANSFER FLAVOPROTEIN REGULATORY FACTOR 1"/>
    <property type="match status" value="1"/>
</dbReference>
<dbReference type="InParanoid" id="A0A1V8TA64"/>
<dbReference type="PANTHER" id="PTHR21024">
    <property type="entry name" value="GROWTH HORMONE-INDUCIBLE SOLUBLE PROTEIN-RELATED"/>
    <property type="match status" value="1"/>
</dbReference>
<dbReference type="STRING" id="1507870.A0A1V8TA64"/>
<dbReference type="CDD" id="cd20265">
    <property type="entry name" value="Complex1_LYR_ETFRF1_LYRM5"/>
    <property type="match status" value="1"/>
</dbReference>
<dbReference type="AlphaFoldDB" id="A0A1V8TA64"/>
<dbReference type="OrthoDB" id="10258445at2759"/>
<evidence type="ECO:0000313" key="3">
    <source>
        <dbReference type="Proteomes" id="UP000192596"/>
    </source>
</evidence>
<dbReference type="Proteomes" id="UP000192596">
    <property type="component" value="Unassembled WGS sequence"/>
</dbReference>
<comment type="caution">
    <text evidence="2">The sequence shown here is derived from an EMBL/GenBank/DDBJ whole genome shotgun (WGS) entry which is preliminary data.</text>
</comment>
<dbReference type="GO" id="GO:0022904">
    <property type="term" value="P:respiratory electron transport chain"/>
    <property type="evidence" value="ECO:0007669"/>
    <property type="project" value="TreeGrafter"/>
</dbReference>
<protein>
    <recommendedName>
        <fullName evidence="4">LYR motif-containing protein 5</fullName>
    </recommendedName>
</protein>
<dbReference type="InterPro" id="IPR045296">
    <property type="entry name" value="Complex1_LYR_ETFRF1_LYRM5"/>
</dbReference>
<evidence type="ECO:0000313" key="2">
    <source>
        <dbReference type="EMBL" id="OQO08141.1"/>
    </source>
</evidence>
<dbReference type="GO" id="GO:0090324">
    <property type="term" value="P:negative regulation of oxidative phosphorylation"/>
    <property type="evidence" value="ECO:0007669"/>
    <property type="project" value="InterPro"/>
</dbReference>
<accession>A0A1V8TA64</accession>
<dbReference type="EMBL" id="NAJO01000013">
    <property type="protein sequence ID" value="OQO08141.1"/>
    <property type="molecule type" value="Genomic_DNA"/>
</dbReference>
<gene>
    <name evidence="2" type="ORF">B0A48_06935</name>
</gene>
<organism evidence="2 3">
    <name type="scientific">Cryoendolithus antarcticus</name>
    <dbReference type="NCBI Taxonomy" id="1507870"/>
    <lineage>
        <taxon>Eukaryota</taxon>
        <taxon>Fungi</taxon>
        <taxon>Dikarya</taxon>
        <taxon>Ascomycota</taxon>
        <taxon>Pezizomycotina</taxon>
        <taxon>Dothideomycetes</taxon>
        <taxon>Dothideomycetidae</taxon>
        <taxon>Cladosporiales</taxon>
        <taxon>Cladosporiaceae</taxon>
        <taxon>Cryoendolithus</taxon>
    </lineage>
</organism>
<dbReference type="InterPro" id="IPR052000">
    <property type="entry name" value="ETFRF1"/>
</dbReference>
<dbReference type="GO" id="GO:0005739">
    <property type="term" value="C:mitochondrion"/>
    <property type="evidence" value="ECO:0007669"/>
    <property type="project" value="TreeGrafter"/>
</dbReference>
<comment type="similarity">
    <text evidence="1">Belongs to the complex I LYR family.</text>
</comment>
<evidence type="ECO:0008006" key="4">
    <source>
        <dbReference type="Google" id="ProtNLM"/>
    </source>
</evidence>
<name>A0A1V8TA64_9PEZI</name>
<keyword evidence="3" id="KW-1185">Reference proteome</keyword>
<proteinExistence type="inferred from homology"/>
<reference evidence="3" key="1">
    <citation type="submission" date="2017-03" db="EMBL/GenBank/DDBJ databases">
        <title>Genomes of endolithic fungi from Antarctica.</title>
        <authorList>
            <person name="Coleine C."/>
            <person name="Masonjones S."/>
            <person name="Stajich J.E."/>
        </authorList>
    </citation>
    <scope>NUCLEOTIDE SEQUENCE [LARGE SCALE GENOMIC DNA]</scope>
    <source>
        <strain evidence="3">CCFEE 5527</strain>
    </source>
</reference>
<dbReference type="Pfam" id="PF13233">
    <property type="entry name" value="Complex1_LYR_2"/>
    <property type="match status" value="1"/>
</dbReference>
<sequence>MATSSLRPEVIRIYKELLNLGREYPLGFDYFRPRLYKAFSAKASLTDEAEIKKCIEQAEYVKKGTSFLPI</sequence>